<keyword evidence="3" id="KW-1185">Reference proteome</keyword>
<reference evidence="3" key="2">
    <citation type="submission" date="2015-01" db="EMBL/GenBank/DDBJ databases">
        <title>Evolutionary Origins and Diversification of the Mycorrhizal Mutualists.</title>
        <authorList>
            <consortium name="DOE Joint Genome Institute"/>
            <consortium name="Mycorrhizal Genomics Consortium"/>
            <person name="Kohler A."/>
            <person name="Kuo A."/>
            <person name="Nagy L.G."/>
            <person name="Floudas D."/>
            <person name="Copeland A."/>
            <person name="Barry K.W."/>
            <person name="Cichocki N."/>
            <person name="Veneault-Fourrey C."/>
            <person name="LaButti K."/>
            <person name="Lindquist E.A."/>
            <person name="Lipzen A."/>
            <person name="Lundell T."/>
            <person name="Morin E."/>
            <person name="Murat C."/>
            <person name="Riley R."/>
            <person name="Ohm R."/>
            <person name="Sun H."/>
            <person name="Tunlid A."/>
            <person name="Henrissat B."/>
            <person name="Grigoriev I.V."/>
            <person name="Hibbett D.S."/>
            <person name="Martin F."/>
        </authorList>
    </citation>
    <scope>NUCLEOTIDE SEQUENCE [LARGE SCALE GENOMIC DNA]</scope>
    <source>
        <strain evidence="3">LaAM-08-1</strain>
    </source>
</reference>
<evidence type="ECO:0000313" key="2">
    <source>
        <dbReference type="EMBL" id="KIJ92909.1"/>
    </source>
</evidence>
<feature type="region of interest" description="Disordered" evidence="1">
    <location>
        <begin position="1"/>
        <end position="56"/>
    </location>
</feature>
<accession>A0A0C9WIG6</accession>
<organism evidence="2 3">
    <name type="scientific">Laccaria amethystina LaAM-08-1</name>
    <dbReference type="NCBI Taxonomy" id="1095629"/>
    <lineage>
        <taxon>Eukaryota</taxon>
        <taxon>Fungi</taxon>
        <taxon>Dikarya</taxon>
        <taxon>Basidiomycota</taxon>
        <taxon>Agaricomycotina</taxon>
        <taxon>Agaricomycetes</taxon>
        <taxon>Agaricomycetidae</taxon>
        <taxon>Agaricales</taxon>
        <taxon>Agaricineae</taxon>
        <taxon>Hydnangiaceae</taxon>
        <taxon>Laccaria</taxon>
    </lineage>
</organism>
<sequence length="169" mass="17844">MFSTPSTPHAPDLPPLALAPSGQTQRSSGLANRDNPQGFGCLRDEDVDGRDHTSHKLTMSTKMKMDGVGSDLNVNGSGGLRAEADDRICQGAGGNLESWRGPAGPDNWARTAREPKVMLYYGHAYISFASAGPSTRTLISTSLLESQPAVPQSNVVTSATSHVQSSHPN</sequence>
<evidence type="ECO:0000313" key="3">
    <source>
        <dbReference type="Proteomes" id="UP000054477"/>
    </source>
</evidence>
<protein>
    <submittedName>
        <fullName evidence="2">Uncharacterized protein</fullName>
    </submittedName>
</protein>
<name>A0A0C9WIG6_9AGAR</name>
<gene>
    <name evidence="2" type="ORF">K443DRAFT_418566</name>
</gene>
<dbReference type="HOGENOM" id="CLU_1578774_0_0_1"/>
<dbReference type="AlphaFoldDB" id="A0A0C9WIG6"/>
<dbReference type="Proteomes" id="UP000054477">
    <property type="component" value="Unassembled WGS sequence"/>
</dbReference>
<proteinExistence type="predicted"/>
<reference evidence="2 3" key="1">
    <citation type="submission" date="2014-04" db="EMBL/GenBank/DDBJ databases">
        <authorList>
            <consortium name="DOE Joint Genome Institute"/>
            <person name="Kuo A."/>
            <person name="Kohler A."/>
            <person name="Nagy L.G."/>
            <person name="Floudas D."/>
            <person name="Copeland A."/>
            <person name="Barry K.W."/>
            <person name="Cichocki N."/>
            <person name="Veneault-Fourrey C."/>
            <person name="LaButti K."/>
            <person name="Lindquist E.A."/>
            <person name="Lipzen A."/>
            <person name="Lundell T."/>
            <person name="Morin E."/>
            <person name="Murat C."/>
            <person name="Sun H."/>
            <person name="Tunlid A."/>
            <person name="Henrissat B."/>
            <person name="Grigoriev I.V."/>
            <person name="Hibbett D.S."/>
            <person name="Martin F."/>
            <person name="Nordberg H.P."/>
            <person name="Cantor M.N."/>
            <person name="Hua S.X."/>
        </authorList>
    </citation>
    <scope>NUCLEOTIDE SEQUENCE [LARGE SCALE GENOMIC DNA]</scope>
    <source>
        <strain evidence="2 3">LaAM-08-1</strain>
    </source>
</reference>
<evidence type="ECO:0000256" key="1">
    <source>
        <dbReference type="SAM" id="MobiDB-lite"/>
    </source>
</evidence>
<dbReference type="EMBL" id="KN838876">
    <property type="protein sequence ID" value="KIJ92909.1"/>
    <property type="molecule type" value="Genomic_DNA"/>
</dbReference>
<feature type="compositionally biased region" description="Polar residues" evidence="1">
    <location>
        <begin position="21"/>
        <end position="30"/>
    </location>
</feature>